<organism evidence="1 2">
    <name type="scientific">Solibacillus silvestris (strain StLB046)</name>
    <name type="common">Bacillus silvestris</name>
    <dbReference type="NCBI Taxonomy" id="1002809"/>
    <lineage>
        <taxon>Bacteria</taxon>
        <taxon>Bacillati</taxon>
        <taxon>Bacillota</taxon>
        <taxon>Bacilli</taxon>
        <taxon>Bacillales</taxon>
        <taxon>Caryophanaceae</taxon>
        <taxon>Solibacillus</taxon>
    </lineage>
</organism>
<evidence type="ECO:0000313" key="2">
    <source>
        <dbReference type="Proteomes" id="UP000006691"/>
    </source>
</evidence>
<evidence type="ECO:0000313" key="1">
    <source>
        <dbReference type="EMBL" id="BAK15694.1"/>
    </source>
</evidence>
<name>F2FA28_SOLSS</name>
<dbReference type="EMBL" id="AP012157">
    <property type="protein sequence ID" value="BAK15694.1"/>
    <property type="molecule type" value="Genomic_DNA"/>
</dbReference>
<accession>F2FA28</accession>
<dbReference type="AlphaFoldDB" id="F2FA28"/>
<proteinExistence type="predicted"/>
<dbReference type="Proteomes" id="UP000006691">
    <property type="component" value="Chromosome"/>
</dbReference>
<dbReference type="RefSeq" id="WP_014823171.1">
    <property type="nucleotide sequence ID" value="NC_018065.1"/>
</dbReference>
<reference evidence="1 2" key="2">
    <citation type="journal article" date="2012" name="J. Biosci. Bioeng.">
        <title>Complete genome sequence and characterization of the N-acylhomoserine lactone-degrading gene of the potato leaf-associated Solibacillus silvestris.</title>
        <authorList>
            <person name="Morohoshi T."/>
            <person name="Tominaga Y."/>
            <person name="Someya N."/>
            <person name="Ikeda T."/>
        </authorList>
    </citation>
    <scope>NUCLEOTIDE SEQUENCE [LARGE SCALE GENOMIC DNA]</scope>
    <source>
        <strain evidence="1 2">StLB046</strain>
    </source>
</reference>
<keyword evidence="2" id="KW-1185">Reference proteome</keyword>
<sequence>MGIKITGLNKLKQLSKGLEEVSNTTSIPITELLTDSFLSKHTRFSNFSEFETSEIFKKYKDIEDIPDQEMDEFIMNYSDFTSWEDMLHSATEEYIMNKLNF</sequence>
<dbReference type="KEGG" id="siv:SSIL_1271"/>
<protein>
    <submittedName>
        <fullName evidence="1">Uncharacterized protein</fullName>
    </submittedName>
</protein>
<gene>
    <name evidence="1" type="ordered locus">SSIL_1271</name>
</gene>
<dbReference type="HOGENOM" id="CLU_145991_0_0_9"/>
<reference evidence="2" key="1">
    <citation type="submission" date="2011-04" db="EMBL/GenBank/DDBJ databases">
        <title>Genome sequence of Solibacillus silvestris StLB046.</title>
        <authorList>
            <person name="Morohoshi T."/>
            <person name="Someya N."/>
            <person name="Ikeda T."/>
        </authorList>
    </citation>
    <scope>NUCLEOTIDE SEQUENCE [LARGE SCALE GENOMIC DNA]</scope>
    <source>
        <strain evidence="2">StLB046</strain>
    </source>
</reference>